<accession>K4ANH1</accession>
<reference evidence="1" key="2">
    <citation type="submission" date="2018-08" db="UniProtKB">
        <authorList>
            <consortium name="EnsemblPlants"/>
        </authorList>
    </citation>
    <scope>IDENTIFICATION</scope>
    <source>
        <strain evidence="1">Yugu1</strain>
    </source>
</reference>
<dbReference type="EMBL" id="AGNK02005378">
    <property type="status" value="NOT_ANNOTATED_CDS"/>
    <property type="molecule type" value="Genomic_DNA"/>
</dbReference>
<dbReference type="Gramene" id="KQK87267">
    <property type="protein sequence ID" value="KQK87267"/>
    <property type="gene ID" value="SETIT_040468mg"/>
</dbReference>
<name>K4ANH1_SETIT</name>
<dbReference type="EnsemblPlants" id="KQK87267">
    <property type="protein sequence ID" value="KQK87267"/>
    <property type="gene ID" value="SETIT_040468mg"/>
</dbReference>
<reference evidence="2" key="1">
    <citation type="journal article" date="2012" name="Nat. Biotechnol.">
        <title>Reference genome sequence of the model plant Setaria.</title>
        <authorList>
            <person name="Bennetzen J.L."/>
            <person name="Schmutz J."/>
            <person name="Wang H."/>
            <person name="Percifield R."/>
            <person name="Hawkins J."/>
            <person name="Pontaroli A.C."/>
            <person name="Estep M."/>
            <person name="Feng L."/>
            <person name="Vaughn J.N."/>
            <person name="Grimwood J."/>
            <person name="Jenkins J."/>
            <person name="Barry K."/>
            <person name="Lindquist E."/>
            <person name="Hellsten U."/>
            <person name="Deshpande S."/>
            <person name="Wang X."/>
            <person name="Wu X."/>
            <person name="Mitros T."/>
            <person name="Triplett J."/>
            <person name="Yang X."/>
            <person name="Ye C.Y."/>
            <person name="Mauro-Herrera M."/>
            <person name="Wang L."/>
            <person name="Li P."/>
            <person name="Sharma M."/>
            <person name="Sharma R."/>
            <person name="Ronald P.C."/>
            <person name="Panaud O."/>
            <person name="Kellogg E.A."/>
            <person name="Brutnell T.P."/>
            <person name="Doust A.N."/>
            <person name="Tuskan G.A."/>
            <person name="Rokhsar D."/>
            <person name="Devos K.M."/>
        </authorList>
    </citation>
    <scope>NUCLEOTIDE SEQUENCE [LARGE SCALE GENOMIC DNA]</scope>
    <source>
        <strain evidence="2">cv. Yugu1</strain>
    </source>
</reference>
<dbReference type="AlphaFoldDB" id="K4ANH1"/>
<keyword evidence="2" id="KW-1185">Reference proteome</keyword>
<evidence type="ECO:0000313" key="2">
    <source>
        <dbReference type="Proteomes" id="UP000004995"/>
    </source>
</evidence>
<proteinExistence type="predicted"/>
<sequence>MRTTPTTFSRYGIFAQFFHKFWFCCCIKSFVMYSSKERYCCCCWQYQVNL</sequence>
<dbReference type="Proteomes" id="UP000004995">
    <property type="component" value="Unassembled WGS sequence"/>
</dbReference>
<dbReference type="InParanoid" id="K4ANH1"/>
<organism evidence="1 2">
    <name type="scientific">Setaria italica</name>
    <name type="common">Foxtail millet</name>
    <name type="synonym">Panicum italicum</name>
    <dbReference type="NCBI Taxonomy" id="4555"/>
    <lineage>
        <taxon>Eukaryota</taxon>
        <taxon>Viridiplantae</taxon>
        <taxon>Streptophyta</taxon>
        <taxon>Embryophyta</taxon>
        <taxon>Tracheophyta</taxon>
        <taxon>Spermatophyta</taxon>
        <taxon>Magnoliopsida</taxon>
        <taxon>Liliopsida</taxon>
        <taxon>Poales</taxon>
        <taxon>Poaceae</taxon>
        <taxon>PACMAD clade</taxon>
        <taxon>Panicoideae</taxon>
        <taxon>Panicodae</taxon>
        <taxon>Paniceae</taxon>
        <taxon>Cenchrinae</taxon>
        <taxon>Setaria</taxon>
    </lineage>
</organism>
<evidence type="ECO:0000313" key="1">
    <source>
        <dbReference type="EnsemblPlants" id="KQK87267"/>
    </source>
</evidence>
<dbReference type="HOGENOM" id="CLU_3127873_0_0_1"/>
<protein>
    <submittedName>
        <fullName evidence="1">Uncharacterized protein</fullName>
    </submittedName>
</protein>